<dbReference type="AlphaFoldDB" id="A0A0P8E3N1"/>
<feature type="transmembrane region" description="Helical" evidence="2">
    <location>
        <begin position="598"/>
        <end position="617"/>
    </location>
</feature>
<keyword evidence="2" id="KW-0472">Membrane</keyword>
<comment type="subcellular location">
    <subcellularLocation>
        <location evidence="1">Endomembrane system</location>
        <topology evidence="1">Multi-pass membrane protein</topology>
    </subcellularLocation>
</comment>
<gene>
    <name evidence="4" type="ORF">MPEBLZ_00230</name>
</gene>
<dbReference type="Gene3D" id="3.30.230.10">
    <property type="match status" value="1"/>
</dbReference>
<evidence type="ECO:0000313" key="4">
    <source>
        <dbReference type="EMBL" id="KPQ45147.1"/>
    </source>
</evidence>
<accession>A0A0P8E3N1</accession>
<dbReference type="GO" id="GO:0004252">
    <property type="term" value="F:serine-type endopeptidase activity"/>
    <property type="evidence" value="ECO:0007669"/>
    <property type="project" value="UniProtKB-EC"/>
</dbReference>
<dbReference type="SUPFAM" id="SSF54211">
    <property type="entry name" value="Ribosomal protein S5 domain 2-like"/>
    <property type="match status" value="1"/>
</dbReference>
<dbReference type="InterPro" id="IPR008269">
    <property type="entry name" value="Lon_proteolytic"/>
</dbReference>
<feature type="domain" description="Lon proteolytic" evidence="3">
    <location>
        <begin position="105"/>
        <end position="169"/>
    </location>
</feature>
<protein>
    <submittedName>
        <fullName evidence="4">ATP-dependent protease La</fullName>
        <ecNumber evidence="4">3.4.21.53</ecNumber>
    </submittedName>
</protein>
<reference evidence="4 5" key="1">
    <citation type="submission" date="2015-09" db="EMBL/GenBank/DDBJ databases">
        <title>A metagenomics-based metabolic model of nitrate-dependent anaerobic oxidation of methane by Methanoperedens-like archaea.</title>
        <authorList>
            <person name="Arshad A."/>
            <person name="Speth D.R."/>
            <person name="De Graaf R.M."/>
            <person name="Op Den Camp H.J."/>
            <person name="Jetten M.S."/>
            <person name="Welte C.U."/>
        </authorList>
    </citation>
    <scope>NUCLEOTIDE SEQUENCE [LARGE SCALE GENOMIC DNA]</scope>
</reference>
<evidence type="ECO:0000313" key="5">
    <source>
        <dbReference type="Proteomes" id="UP000050360"/>
    </source>
</evidence>
<dbReference type="InterPro" id="IPR014721">
    <property type="entry name" value="Ribsml_uS5_D2-typ_fold_subgr"/>
</dbReference>
<dbReference type="Pfam" id="PF05362">
    <property type="entry name" value="Lon_C"/>
    <property type="match status" value="1"/>
</dbReference>
<evidence type="ECO:0000259" key="3">
    <source>
        <dbReference type="Pfam" id="PF05362"/>
    </source>
</evidence>
<dbReference type="Proteomes" id="UP000050360">
    <property type="component" value="Unassembled WGS sequence"/>
</dbReference>
<keyword evidence="2" id="KW-1133">Transmembrane helix</keyword>
<comment type="caution">
    <text evidence="4">The sequence shown here is derived from an EMBL/GenBank/DDBJ whole genome shotgun (WGS) entry which is preliminary data.</text>
</comment>
<keyword evidence="2" id="KW-0812">Transmembrane</keyword>
<sequence length="623" mass="68168">MTYRILCIFLLLLTINSVYALEEGVSVPLVADKSTGDGEEGLLLGAEVIVTNGTGHVFVDTNPYTQVDLQGSARIAAMVASDVLGVDEKAYDFYYIIDISSPIIGGPSAGGALTVATIAAINKWPLKSGVVMTGMINPDESIGPVGGIPFKLEAAAAKNATLFLIPEGQSTVTVKKTNTDSSGSIITIDTEETVDVVELGKKLNVTVKEVSTIQDVVREFTGYEITKPTYKGTILTTQYMDLLKPLAQNLKNESGDMYKEMESTLPDTQFLGTAKDILDRADKMYDDNKYYAATSLYFNSMYTMRFAQWNDGYDKAADKEQYLTEIINRVENQINFSENDLRNFTLYGISDAEAVGAAESRITAAKVKLDEAKKLTDTQEKITSLAFAHERARTAQWWLTLATPDGKIVPENVLKDRAGWYLSQAQSINTYMFALVSETGSHPEIIGGAGEDLDHAQKEMERGYYAGAIFDSLQATTKASTMIGLLGKTDAQKKVEESYEAAKVAINEARLAGIEPTLAVSAYEYGETMTNPYEQISQYSYARTIAKTSIVLKSHSIASNQTPVKPVITPYVSMPFEPSAPAPNVTVKRSKTKIEVPGFEAVMAVSILLLFIARRLYKKNIRK</sequence>
<dbReference type="PATRIC" id="fig|1719120.3.peg.256"/>
<evidence type="ECO:0000256" key="2">
    <source>
        <dbReference type="SAM" id="Phobius"/>
    </source>
</evidence>
<dbReference type="GO" id="GO:0004176">
    <property type="term" value="F:ATP-dependent peptidase activity"/>
    <property type="evidence" value="ECO:0007669"/>
    <property type="project" value="InterPro"/>
</dbReference>
<dbReference type="EMBL" id="LKCM01000019">
    <property type="protein sequence ID" value="KPQ45147.1"/>
    <property type="molecule type" value="Genomic_DNA"/>
</dbReference>
<keyword evidence="4" id="KW-0378">Hydrolase</keyword>
<proteinExistence type="predicted"/>
<dbReference type="GO" id="GO:0006508">
    <property type="term" value="P:proteolysis"/>
    <property type="evidence" value="ECO:0007669"/>
    <property type="project" value="UniProtKB-KW"/>
</dbReference>
<organism evidence="4 5">
    <name type="scientific">Candidatus Methanoperedens nitratireducens</name>
    <dbReference type="NCBI Taxonomy" id="1392998"/>
    <lineage>
        <taxon>Archaea</taxon>
        <taxon>Methanobacteriati</taxon>
        <taxon>Methanobacteriota</taxon>
        <taxon>Stenosarchaea group</taxon>
        <taxon>Methanomicrobia</taxon>
        <taxon>Methanosarcinales</taxon>
        <taxon>ANME-2 cluster</taxon>
        <taxon>Candidatus Methanoperedentaceae</taxon>
        <taxon>Candidatus Methanoperedens</taxon>
    </lineage>
</organism>
<name>A0A0P8E3N1_9EURY</name>
<evidence type="ECO:0000256" key="1">
    <source>
        <dbReference type="ARBA" id="ARBA00004127"/>
    </source>
</evidence>
<dbReference type="EC" id="3.4.21.53" evidence="4"/>
<dbReference type="InterPro" id="IPR020568">
    <property type="entry name" value="Ribosomal_Su5_D2-typ_SF"/>
</dbReference>
<keyword evidence="4" id="KW-0645">Protease</keyword>
<dbReference type="GO" id="GO:0012505">
    <property type="term" value="C:endomembrane system"/>
    <property type="evidence" value="ECO:0007669"/>
    <property type="project" value="UniProtKB-SubCell"/>
</dbReference>